<evidence type="ECO:0000313" key="3">
    <source>
        <dbReference type="Proteomes" id="UP000249393"/>
    </source>
</evidence>
<organism evidence="2 3">
    <name type="scientific">Caulobacter segnis</name>
    <dbReference type="NCBI Taxonomy" id="88688"/>
    <lineage>
        <taxon>Bacteria</taxon>
        <taxon>Pseudomonadati</taxon>
        <taxon>Pseudomonadota</taxon>
        <taxon>Alphaproteobacteria</taxon>
        <taxon>Caulobacterales</taxon>
        <taxon>Caulobacteraceae</taxon>
        <taxon>Caulobacter</taxon>
    </lineage>
</organism>
<accession>A0A2W5VAN7</accession>
<name>A0A2W5VAN7_9CAUL</name>
<dbReference type="EMBL" id="QFQZ01000004">
    <property type="protein sequence ID" value="PZR36860.1"/>
    <property type="molecule type" value="Genomic_DNA"/>
</dbReference>
<protein>
    <submittedName>
        <fullName evidence="2">Uncharacterized protein</fullName>
    </submittedName>
</protein>
<gene>
    <name evidence="2" type="ORF">DI526_02620</name>
</gene>
<dbReference type="AlphaFoldDB" id="A0A2W5VAN7"/>
<evidence type="ECO:0000313" key="2">
    <source>
        <dbReference type="EMBL" id="PZR36860.1"/>
    </source>
</evidence>
<reference evidence="2 3" key="1">
    <citation type="submission" date="2017-08" db="EMBL/GenBank/DDBJ databases">
        <title>Infants hospitalized years apart are colonized by the same room-sourced microbial strains.</title>
        <authorList>
            <person name="Brooks B."/>
            <person name="Olm M.R."/>
            <person name="Firek B.A."/>
            <person name="Baker R."/>
            <person name="Thomas B.C."/>
            <person name="Morowitz M.J."/>
            <person name="Banfield J.F."/>
        </authorList>
    </citation>
    <scope>NUCLEOTIDE SEQUENCE [LARGE SCALE GENOMIC DNA]</scope>
    <source>
        <strain evidence="2">S2_003_000_R2_4</strain>
    </source>
</reference>
<proteinExistence type="predicted"/>
<dbReference type="RefSeq" id="WP_304273767.1">
    <property type="nucleotide sequence ID" value="NZ_QFQZ01000004.1"/>
</dbReference>
<feature type="compositionally biased region" description="Low complexity" evidence="1">
    <location>
        <begin position="15"/>
        <end position="30"/>
    </location>
</feature>
<dbReference type="Proteomes" id="UP000249393">
    <property type="component" value="Unassembled WGS sequence"/>
</dbReference>
<evidence type="ECO:0000256" key="1">
    <source>
        <dbReference type="SAM" id="MobiDB-lite"/>
    </source>
</evidence>
<feature type="region of interest" description="Disordered" evidence="1">
    <location>
        <begin position="1"/>
        <end position="30"/>
    </location>
</feature>
<sequence>MSRRDDRWAARVAQGRRLAPPRGGRPKAGP</sequence>
<comment type="caution">
    <text evidence="2">The sequence shown here is derived from an EMBL/GenBank/DDBJ whole genome shotgun (WGS) entry which is preliminary data.</text>
</comment>